<evidence type="ECO:0000313" key="7">
    <source>
        <dbReference type="EMBL" id="MBL1091741.1"/>
    </source>
</evidence>
<evidence type="ECO:0000256" key="3">
    <source>
        <dbReference type="ARBA" id="ARBA00023125"/>
    </source>
</evidence>
<dbReference type="InterPro" id="IPR036388">
    <property type="entry name" value="WH-like_DNA-bd_sf"/>
</dbReference>
<evidence type="ECO:0000256" key="5">
    <source>
        <dbReference type="SAM" id="MobiDB-lite"/>
    </source>
</evidence>
<keyword evidence="4" id="KW-0804">Transcription</keyword>
<dbReference type="InterPro" id="IPR036390">
    <property type="entry name" value="WH_DNA-bd_sf"/>
</dbReference>
<keyword evidence="3" id="KW-0238">DNA-binding</keyword>
<sequence>MKSVDLNLLTALDALLEEGSVTGAAERLRTSTPTMSRTLARLRRAFGDPLLVRAGRQMVPTPRALAVRDQVRSLVEQATGMFLASGAPDLASLKTTFTVQANDMVLGALAQPLLSTIHRQAPHVTMRFVPEGSGDNTPKLREGGADIVVGAADSASAEVNSERLLVDRVRAVVRAGHPLLRGEMTRERFAAAQHLSVSRRGRLAGPIDDHLAEHGLRRQVVSVVPSWSASWHMLAQSDLVGLAAEKLSRQAVALLDLRTVSIPLQLPPIVIAQSWHIRHQADPTHTWFRHCIRSVFENWQRDGDADGSPQVPPTAAVKPPHPEAV</sequence>
<dbReference type="InterPro" id="IPR000847">
    <property type="entry name" value="LysR_HTH_N"/>
</dbReference>
<dbReference type="SUPFAM" id="SSF53850">
    <property type="entry name" value="Periplasmic binding protein-like II"/>
    <property type="match status" value="1"/>
</dbReference>
<evidence type="ECO:0000256" key="1">
    <source>
        <dbReference type="ARBA" id="ARBA00009437"/>
    </source>
</evidence>
<dbReference type="SUPFAM" id="SSF46785">
    <property type="entry name" value="Winged helix' DNA-binding domain"/>
    <property type="match status" value="1"/>
</dbReference>
<dbReference type="PROSITE" id="PS50931">
    <property type="entry name" value="HTH_LYSR"/>
    <property type="match status" value="1"/>
</dbReference>
<dbReference type="PANTHER" id="PTHR30118:SF15">
    <property type="entry name" value="TRANSCRIPTIONAL REGULATORY PROTEIN"/>
    <property type="match status" value="1"/>
</dbReference>
<dbReference type="EMBL" id="JAERRI010000010">
    <property type="protein sequence ID" value="MBL1091741.1"/>
    <property type="molecule type" value="Genomic_DNA"/>
</dbReference>
<evidence type="ECO:0000313" key="8">
    <source>
        <dbReference type="Proteomes" id="UP000629371"/>
    </source>
</evidence>
<evidence type="ECO:0000256" key="2">
    <source>
        <dbReference type="ARBA" id="ARBA00023015"/>
    </source>
</evidence>
<proteinExistence type="inferred from homology"/>
<keyword evidence="8" id="KW-1185">Reference proteome</keyword>
<dbReference type="RefSeq" id="WP_201806466.1">
    <property type="nucleotide sequence ID" value="NZ_JAERRI010000010.1"/>
</dbReference>
<comment type="similarity">
    <text evidence="1">Belongs to the LysR transcriptional regulatory family.</text>
</comment>
<feature type="domain" description="HTH lysR-type" evidence="6">
    <location>
        <begin position="4"/>
        <end position="61"/>
    </location>
</feature>
<name>A0ABS1MVD2_9ACTN</name>
<dbReference type="Gene3D" id="3.40.190.10">
    <property type="entry name" value="Periplasmic binding protein-like II"/>
    <property type="match status" value="2"/>
</dbReference>
<comment type="caution">
    <text evidence="7">The sequence shown here is derived from an EMBL/GenBank/DDBJ whole genome shotgun (WGS) entry which is preliminary data.</text>
</comment>
<evidence type="ECO:0000259" key="6">
    <source>
        <dbReference type="PROSITE" id="PS50931"/>
    </source>
</evidence>
<dbReference type="Pfam" id="PF03466">
    <property type="entry name" value="LysR_substrate"/>
    <property type="match status" value="1"/>
</dbReference>
<dbReference type="Proteomes" id="UP000629371">
    <property type="component" value="Unassembled WGS sequence"/>
</dbReference>
<protein>
    <submittedName>
        <fullName evidence="7">LysR family transcriptional regulator</fullName>
    </submittedName>
</protein>
<gene>
    <name evidence="7" type="ORF">JK360_20465</name>
</gene>
<organism evidence="7 8">
    <name type="scientific">Streptomyces siderophoricus</name>
    <dbReference type="NCBI Taxonomy" id="2802281"/>
    <lineage>
        <taxon>Bacteria</taxon>
        <taxon>Bacillati</taxon>
        <taxon>Actinomycetota</taxon>
        <taxon>Actinomycetes</taxon>
        <taxon>Kitasatosporales</taxon>
        <taxon>Streptomycetaceae</taxon>
        <taxon>Streptomyces</taxon>
    </lineage>
</organism>
<dbReference type="PANTHER" id="PTHR30118">
    <property type="entry name" value="HTH-TYPE TRANSCRIPTIONAL REGULATOR LEUO-RELATED"/>
    <property type="match status" value="1"/>
</dbReference>
<feature type="region of interest" description="Disordered" evidence="5">
    <location>
        <begin position="302"/>
        <end position="325"/>
    </location>
</feature>
<dbReference type="Pfam" id="PF00126">
    <property type="entry name" value="HTH_1"/>
    <property type="match status" value="1"/>
</dbReference>
<keyword evidence="2" id="KW-0805">Transcription regulation</keyword>
<reference evidence="7 8" key="1">
    <citation type="submission" date="2021-01" db="EMBL/GenBank/DDBJ databases">
        <title>WGS of actinomycetes isolated from Thailand.</title>
        <authorList>
            <person name="Thawai C."/>
        </authorList>
    </citation>
    <scope>NUCLEOTIDE SEQUENCE [LARGE SCALE GENOMIC DNA]</scope>
    <source>
        <strain evidence="7 8">CH9-7</strain>
    </source>
</reference>
<accession>A0ABS1MVD2</accession>
<dbReference type="InterPro" id="IPR050389">
    <property type="entry name" value="LysR-type_TF"/>
</dbReference>
<dbReference type="Gene3D" id="1.10.10.10">
    <property type="entry name" value="Winged helix-like DNA-binding domain superfamily/Winged helix DNA-binding domain"/>
    <property type="match status" value="1"/>
</dbReference>
<dbReference type="CDD" id="cd08460">
    <property type="entry name" value="PBP2_DntR_like_1"/>
    <property type="match status" value="1"/>
</dbReference>
<dbReference type="InterPro" id="IPR005119">
    <property type="entry name" value="LysR_subst-bd"/>
</dbReference>
<evidence type="ECO:0000256" key="4">
    <source>
        <dbReference type="ARBA" id="ARBA00023163"/>
    </source>
</evidence>